<dbReference type="PANTHER" id="PTHR14624:SF0">
    <property type="entry name" value="POLYPRENOL REDUCTASE"/>
    <property type="match status" value="1"/>
</dbReference>
<dbReference type="GO" id="GO:0003865">
    <property type="term" value="F:3-oxo-5-alpha-steroid 4-dehydrogenase activity"/>
    <property type="evidence" value="ECO:0007669"/>
    <property type="project" value="TreeGrafter"/>
</dbReference>
<reference evidence="3 4" key="1">
    <citation type="journal article" date="2024" name="BMC Genomics">
        <title>Genome assembly of redclaw crayfish (Cherax quadricarinatus) provides insights into its immune adaptation and hypoxia tolerance.</title>
        <authorList>
            <person name="Liu Z."/>
            <person name="Zheng J."/>
            <person name="Li H."/>
            <person name="Fang K."/>
            <person name="Wang S."/>
            <person name="He J."/>
            <person name="Zhou D."/>
            <person name="Weng S."/>
            <person name="Chi M."/>
            <person name="Gu Z."/>
            <person name="He J."/>
            <person name="Li F."/>
            <person name="Wang M."/>
        </authorList>
    </citation>
    <scope>NUCLEOTIDE SEQUENCE [LARGE SCALE GENOMIC DNA]</scope>
    <source>
        <strain evidence="3">ZL_2023a</strain>
    </source>
</reference>
<keyword evidence="1" id="KW-0256">Endoplasmic reticulum</keyword>
<feature type="transmembrane region" description="Helical" evidence="1">
    <location>
        <begin position="16"/>
        <end position="38"/>
    </location>
</feature>
<comment type="function">
    <text evidence="1">Plays a key role in early steps of protein N-linked glycosylation by being involved in the conversion of polyprenol into dolichol. Acts as a polyprenal reductase that mediates the reduction of polyprenal into dolichal in a NADP-dependent mechanism. Dolichols are required for the synthesis of dolichol-linked monosaccharides and the oligosaccharide precursor used for N-glycosylation.</text>
</comment>
<dbReference type="GO" id="GO:0160198">
    <property type="term" value="F:polyprenal reductase activity"/>
    <property type="evidence" value="ECO:0007669"/>
    <property type="project" value="UniProtKB-EC"/>
</dbReference>
<keyword evidence="1" id="KW-0560">Oxidoreductase</keyword>
<keyword evidence="1" id="KW-1133">Transmembrane helix</keyword>
<keyword evidence="1" id="KW-0472">Membrane</keyword>
<dbReference type="PANTHER" id="PTHR14624">
    <property type="entry name" value="DFG10 PROTEIN"/>
    <property type="match status" value="1"/>
</dbReference>
<feature type="transmembrane region" description="Helical" evidence="1">
    <location>
        <begin position="80"/>
        <end position="101"/>
    </location>
</feature>
<dbReference type="EMBL" id="JARKIK010000059">
    <property type="protein sequence ID" value="KAK8731910.1"/>
    <property type="molecule type" value="Genomic_DNA"/>
</dbReference>
<organism evidence="3 4">
    <name type="scientific">Cherax quadricarinatus</name>
    <name type="common">Australian red claw crayfish</name>
    <dbReference type="NCBI Taxonomy" id="27406"/>
    <lineage>
        <taxon>Eukaryota</taxon>
        <taxon>Metazoa</taxon>
        <taxon>Ecdysozoa</taxon>
        <taxon>Arthropoda</taxon>
        <taxon>Crustacea</taxon>
        <taxon>Multicrustacea</taxon>
        <taxon>Malacostraca</taxon>
        <taxon>Eumalacostraca</taxon>
        <taxon>Eucarida</taxon>
        <taxon>Decapoda</taxon>
        <taxon>Pleocyemata</taxon>
        <taxon>Astacidea</taxon>
        <taxon>Parastacoidea</taxon>
        <taxon>Parastacidae</taxon>
        <taxon>Cherax</taxon>
    </lineage>
</organism>
<feature type="region of interest" description="Disordered" evidence="2">
    <location>
        <begin position="235"/>
        <end position="256"/>
    </location>
</feature>
<feature type="transmembrane region" description="Helical" evidence="1">
    <location>
        <begin position="197"/>
        <end position="219"/>
    </location>
</feature>
<dbReference type="InterPro" id="IPR039698">
    <property type="entry name" value="Dfg10/SRD5A3"/>
</dbReference>
<dbReference type="AlphaFoldDB" id="A0AAW0WI58"/>
<comment type="similarity">
    <text evidence="1">Belongs to the steroid 5-alpha reductase family. Polyprenal reductase subfamily.</text>
</comment>
<comment type="catalytic activity">
    <reaction evidence="1">
        <text>a di-trans,poly-cis-dolichal + NADP(+) = a di-trans,poly-cis-polyprenal + NADPH + H(+)</text>
        <dbReference type="Rhea" id="RHEA:80727"/>
        <dbReference type="Rhea" id="RHEA-COMP:19536"/>
        <dbReference type="Rhea" id="RHEA-COMP:19537"/>
        <dbReference type="ChEBI" id="CHEBI:15378"/>
        <dbReference type="ChEBI" id="CHEBI:57783"/>
        <dbReference type="ChEBI" id="CHEBI:58349"/>
        <dbReference type="ChEBI" id="CHEBI:231623"/>
        <dbReference type="ChEBI" id="CHEBI:231637"/>
        <dbReference type="EC" id="1.3.1.94"/>
    </reaction>
    <physiologicalReaction direction="right-to-left" evidence="1">
        <dbReference type="Rhea" id="RHEA:80729"/>
    </physiologicalReaction>
</comment>
<protein>
    <recommendedName>
        <fullName evidence="1">Polyprenal reductase</fullName>
        <ecNumber evidence="1">1.3.1.94</ecNumber>
    </recommendedName>
</protein>
<evidence type="ECO:0000313" key="4">
    <source>
        <dbReference type="Proteomes" id="UP001445076"/>
    </source>
</evidence>
<dbReference type="GO" id="GO:0005789">
    <property type="term" value="C:endoplasmic reticulum membrane"/>
    <property type="evidence" value="ECO:0007669"/>
    <property type="project" value="UniProtKB-SubCell"/>
</dbReference>
<dbReference type="EC" id="1.3.1.94" evidence="1"/>
<dbReference type="GO" id="GO:0016095">
    <property type="term" value="P:polyprenol catabolic process"/>
    <property type="evidence" value="ECO:0007669"/>
    <property type="project" value="UniProtKB-UniRule"/>
</dbReference>
<evidence type="ECO:0000256" key="1">
    <source>
        <dbReference type="RuleBase" id="RU367081"/>
    </source>
</evidence>
<feature type="transmembrane region" description="Helical" evidence="1">
    <location>
        <begin position="166"/>
        <end position="185"/>
    </location>
</feature>
<keyword evidence="1" id="KW-0521">NADP</keyword>
<comment type="subcellular location">
    <subcellularLocation>
        <location evidence="1">Endoplasmic reticulum membrane</location>
    </subcellularLocation>
</comment>
<dbReference type="GO" id="GO:0006488">
    <property type="term" value="P:dolichol-linked oligosaccharide biosynthetic process"/>
    <property type="evidence" value="ECO:0007669"/>
    <property type="project" value="UniProtKB-UniRule"/>
</dbReference>
<gene>
    <name evidence="3" type="ORF">OTU49_007323</name>
</gene>
<name>A0AAW0WI58_CHEQU</name>
<evidence type="ECO:0000313" key="3">
    <source>
        <dbReference type="EMBL" id="KAK8731910.1"/>
    </source>
</evidence>
<feature type="transmembrane region" description="Helical" evidence="1">
    <location>
        <begin position="125"/>
        <end position="146"/>
    </location>
</feature>
<comment type="caution">
    <text evidence="3">The sequence shown here is derived from an EMBL/GenBank/DDBJ whole genome shotgun (WGS) entry which is preliminary data.</text>
</comment>
<dbReference type="Proteomes" id="UP001445076">
    <property type="component" value="Unassembled WGS sequence"/>
</dbReference>
<accession>A0AAW0WI58</accession>
<keyword evidence="1" id="KW-0812">Transmembrane</keyword>
<evidence type="ECO:0000256" key="2">
    <source>
        <dbReference type="SAM" id="MobiDB-lite"/>
    </source>
</evidence>
<sequence length="256" mass="28854">MEVLNSIIYLLMEWNLSMLMFIVYFVIISVSGTLINFVRNWVPLPHAFIQAFKFGKMAHTAQVNALVAHLEVPKRWFMHFYIFASVIVTVAIMQMWTLYVMRSPLPAWASLTLDVLSTPHRKPTVYFLAVNVTTAALGLSLLAAQIYRRLYENLFISVFSSGRINILHYIVGHTHYLGAVILLVSEAPGFDGEEQDVSISGVTYLQIVGTLVCFFGFAIQNKSLRLLAALRKHHDSGCSDEPQMVPGDLQRLSTQT</sequence>
<proteinExistence type="inferred from homology"/>
<dbReference type="GO" id="GO:0102389">
    <property type="term" value="F:polyprenol reductase activity"/>
    <property type="evidence" value="ECO:0007669"/>
    <property type="project" value="UniProtKB-UniRule"/>
</dbReference>
<comment type="pathway">
    <text evidence="1">Protein modification; protein glycosylation.</text>
</comment>
<keyword evidence="4" id="KW-1185">Reference proteome</keyword>